<evidence type="ECO:0000313" key="2">
    <source>
        <dbReference type="Proteomes" id="UP000245202"/>
    </source>
</evidence>
<accession>A0A2R5F1D7</accession>
<comment type="caution">
    <text evidence="1">The sequence shown here is derived from an EMBL/GenBank/DDBJ whole genome shotgun (WGS) entry which is preliminary data.</text>
</comment>
<keyword evidence="2" id="KW-1185">Reference proteome</keyword>
<dbReference type="AlphaFoldDB" id="A0A2R5F1D7"/>
<evidence type="ECO:0000313" key="1">
    <source>
        <dbReference type="EMBL" id="GBG09524.1"/>
    </source>
</evidence>
<name>A0A2R5F1D7_9BACL</name>
<reference evidence="1 2" key="1">
    <citation type="submission" date="2017-08" db="EMBL/GenBank/DDBJ databases">
        <title>Substantial Increase in Enzyme Production by Combined Drug-Resistance Mutations in Paenibacillus agaridevorans.</title>
        <authorList>
            <person name="Tanaka Y."/>
            <person name="Funane K."/>
            <person name="Hosaka T."/>
            <person name="Shiwa Y."/>
            <person name="Fujita N."/>
            <person name="Miyazaki T."/>
            <person name="Yoshikawa H."/>
            <person name="Murakami K."/>
            <person name="Kasahara K."/>
            <person name="Inaoka T."/>
            <person name="Hiraga Y."/>
            <person name="Ochi K."/>
        </authorList>
    </citation>
    <scope>NUCLEOTIDE SEQUENCE [LARGE SCALE GENOMIC DNA]</scope>
    <source>
        <strain evidence="1 2">T-3040</strain>
    </source>
</reference>
<gene>
    <name evidence="1" type="ORF">PAT3040_04174</name>
</gene>
<dbReference type="RefSeq" id="WP_108994254.1">
    <property type="nucleotide sequence ID" value="NZ_BDQX01000231.1"/>
</dbReference>
<dbReference type="EMBL" id="BDQX01000231">
    <property type="protein sequence ID" value="GBG09524.1"/>
    <property type="molecule type" value="Genomic_DNA"/>
</dbReference>
<protein>
    <submittedName>
        <fullName evidence="1">Uncharacterized protein</fullName>
    </submittedName>
</protein>
<organism evidence="1 2">
    <name type="scientific">Paenibacillus agaridevorans</name>
    <dbReference type="NCBI Taxonomy" id="171404"/>
    <lineage>
        <taxon>Bacteria</taxon>
        <taxon>Bacillati</taxon>
        <taxon>Bacillota</taxon>
        <taxon>Bacilli</taxon>
        <taxon>Bacillales</taxon>
        <taxon>Paenibacillaceae</taxon>
        <taxon>Paenibacillus</taxon>
    </lineage>
</organism>
<proteinExistence type="predicted"/>
<sequence length="128" mass="14268">MNYIPRRLYYLLATGKIIVDTGEARGETLTQTTVEQDLASYIALAERVPETIGMIQLEYGQYAEDFAQCNGYQVDPDTEQVLFSYPNPSEPEVPPVYRPPLSVEVDQLRTQLALVQTALDDLILGGAL</sequence>
<dbReference type="Proteomes" id="UP000245202">
    <property type="component" value="Unassembled WGS sequence"/>
</dbReference>